<keyword evidence="15" id="KW-1185">Reference proteome</keyword>
<dbReference type="GO" id="GO:0008892">
    <property type="term" value="F:guanine deaminase activity"/>
    <property type="evidence" value="ECO:0007669"/>
    <property type="project" value="UniProtKB-EC"/>
</dbReference>
<dbReference type="GO" id="GO:0008270">
    <property type="term" value="F:zinc ion binding"/>
    <property type="evidence" value="ECO:0007669"/>
    <property type="project" value="InterPro"/>
</dbReference>
<name>A0A8S0WJ24_CYCAE</name>
<comment type="function">
    <text evidence="9">Catalyzes the hydrolytic deamination of guanine, producing xanthine and ammonia.</text>
</comment>
<dbReference type="EMBL" id="CACVBS010000101">
    <property type="protein sequence ID" value="CAA7270920.1"/>
    <property type="molecule type" value="Genomic_DNA"/>
</dbReference>
<feature type="compositionally biased region" description="Low complexity" evidence="12">
    <location>
        <begin position="491"/>
        <end position="500"/>
    </location>
</feature>
<evidence type="ECO:0000256" key="10">
    <source>
        <dbReference type="ARBA" id="ARBA00069860"/>
    </source>
</evidence>
<reference evidence="14 15" key="1">
    <citation type="submission" date="2020-01" db="EMBL/GenBank/DDBJ databases">
        <authorList>
            <person name="Gupta K D."/>
        </authorList>
    </citation>
    <scope>NUCLEOTIDE SEQUENCE [LARGE SCALE GENOMIC DNA]</scope>
</reference>
<dbReference type="FunFam" id="3.20.20.140:FF:000022">
    <property type="entry name" value="Guanine deaminase"/>
    <property type="match status" value="1"/>
</dbReference>
<dbReference type="SUPFAM" id="SSF51556">
    <property type="entry name" value="Metallo-dependent hydrolases"/>
    <property type="match status" value="1"/>
</dbReference>
<dbReference type="GO" id="GO:0005829">
    <property type="term" value="C:cytosol"/>
    <property type="evidence" value="ECO:0007669"/>
    <property type="project" value="TreeGrafter"/>
</dbReference>
<evidence type="ECO:0000256" key="12">
    <source>
        <dbReference type="SAM" id="MobiDB-lite"/>
    </source>
</evidence>
<comment type="cofactor">
    <cofactor evidence="1">
        <name>Zn(2+)</name>
        <dbReference type="ChEBI" id="CHEBI:29105"/>
    </cofactor>
</comment>
<evidence type="ECO:0000256" key="4">
    <source>
        <dbReference type="ARBA" id="ARBA00012781"/>
    </source>
</evidence>
<dbReference type="InterPro" id="IPR032466">
    <property type="entry name" value="Metal_Hydrolase"/>
</dbReference>
<dbReference type="InterPro" id="IPR006680">
    <property type="entry name" value="Amidohydro-rel"/>
</dbReference>
<evidence type="ECO:0000256" key="5">
    <source>
        <dbReference type="ARBA" id="ARBA00022723"/>
    </source>
</evidence>
<dbReference type="InterPro" id="IPR051607">
    <property type="entry name" value="Metallo-dep_hydrolases"/>
</dbReference>
<comment type="catalytic activity">
    <reaction evidence="8">
        <text>guanine + H2O + H(+) = xanthine + NH4(+)</text>
        <dbReference type="Rhea" id="RHEA:14665"/>
        <dbReference type="ChEBI" id="CHEBI:15377"/>
        <dbReference type="ChEBI" id="CHEBI:15378"/>
        <dbReference type="ChEBI" id="CHEBI:16235"/>
        <dbReference type="ChEBI" id="CHEBI:17712"/>
        <dbReference type="ChEBI" id="CHEBI:28938"/>
        <dbReference type="EC" id="3.5.4.3"/>
    </reaction>
</comment>
<dbReference type="EC" id="3.5.4.3" evidence="4"/>
<keyword evidence="5" id="KW-0479">Metal-binding</keyword>
<keyword evidence="7" id="KW-0862">Zinc</keyword>
<dbReference type="Proteomes" id="UP000467700">
    <property type="component" value="Unassembled WGS sequence"/>
</dbReference>
<dbReference type="PANTHER" id="PTHR11271">
    <property type="entry name" value="GUANINE DEAMINASE"/>
    <property type="match status" value="1"/>
</dbReference>
<dbReference type="InterPro" id="IPR011059">
    <property type="entry name" value="Metal-dep_hydrolase_composite"/>
</dbReference>
<evidence type="ECO:0000256" key="7">
    <source>
        <dbReference type="ARBA" id="ARBA00022833"/>
    </source>
</evidence>
<evidence type="ECO:0000313" key="15">
    <source>
        <dbReference type="Proteomes" id="UP000467700"/>
    </source>
</evidence>
<dbReference type="GO" id="GO:0006147">
    <property type="term" value="P:guanine catabolic process"/>
    <property type="evidence" value="ECO:0007669"/>
    <property type="project" value="InterPro"/>
</dbReference>
<protein>
    <recommendedName>
        <fullName evidence="10">Probable guanine deaminase</fullName>
        <ecNumber evidence="4">3.5.4.3</ecNumber>
    </recommendedName>
    <alternativeName>
        <fullName evidence="11">Guanine aminohydrolase</fullName>
    </alternativeName>
</protein>
<dbReference type="InterPro" id="IPR014311">
    <property type="entry name" value="Guanine_deaminase"/>
</dbReference>
<dbReference type="OrthoDB" id="194468at2759"/>
<evidence type="ECO:0000256" key="9">
    <source>
        <dbReference type="ARBA" id="ARBA00056079"/>
    </source>
</evidence>
<proteinExistence type="inferred from homology"/>
<evidence type="ECO:0000256" key="11">
    <source>
        <dbReference type="ARBA" id="ARBA00083147"/>
    </source>
</evidence>
<dbReference type="Gene3D" id="2.30.40.10">
    <property type="entry name" value="Urease, subunit C, domain 1"/>
    <property type="match status" value="1"/>
</dbReference>
<feature type="compositionally biased region" description="Polar residues" evidence="12">
    <location>
        <begin position="737"/>
        <end position="754"/>
    </location>
</feature>
<feature type="domain" description="Amidohydrolase-related" evidence="13">
    <location>
        <begin position="74"/>
        <end position="423"/>
    </location>
</feature>
<gene>
    <name evidence="14" type="ORF">AAE3_LOCUS13316</name>
</gene>
<evidence type="ECO:0000256" key="1">
    <source>
        <dbReference type="ARBA" id="ARBA00001947"/>
    </source>
</evidence>
<evidence type="ECO:0000256" key="8">
    <source>
        <dbReference type="ARBA" id="ARBA00051148"/>
    </source>
</evidence>
<accession>A0A8S0WJ24</accession>
<evidence type="ECO:0000313" key="14">
    <source>
        <dbReference type="EMBL" id="CAA7270920.1"/>
    </source>
</evidence>
<organism evidence="14 15">
    <name type="scientific">Cyclocybe aegerita</name>
    <name type="common">Black poplar mushroom</name>
    <name type="synonym">Agrocybe aegerita</name>
    <dbReference type="NCBI Taxonomy" id="1973307"/>
    <lineage>
        <taxon>Eukaryota</taxon>
        <taxon>Fungi</taxon>
        <taxon>Dikarya</taxon>
        <taxon>Basidiomycota</taxon>
        <taxon>Agaricomycotina</taxon>
        <taxon>Agaricomycetes</taxon>
        <taxon>Agaricomycetidae</taxon>
        <taxon>Agaricales</taxon>
        <taxon>Agaricineae</taxon>
        <taxon>Bolbitiaceae</taxon>
        <taxon>Cyclocybe</taxon>
    </lineage>
</organism>
<evidence type="ECO:0000259" key="13">
    <source>
        <dbReference type="Pfam" id="PF01979"/>
    </source>
</evidence>
<comment type="pathway">
    <text evidence="2">Purine metabolism; guanine degradation; xanthine from guanine: step 1/1.</text>
</comment>
<evidence type="ECO:0000256" key="6">
    <source>
        <dbReference type="ARBA" id="ARBA00022801"/>
    </source>
</evidence>
<dbReference type="Pfam" id="PF01979">
    <property type="entry name" value="Amidohydro_1"/>
    <property type="match status" value="1"/>
</dbReference>
<dbReference type="NCBIfam" id="TIGR02967">
    <property type="entry name" value="guan_deamin"/>
    <property type="match status" value="1"/>
</dbReference>
<dbReference type="AlphaFoldDB" id="A0A8S0WJ24"/>
<comment type="similarity">
    <text evidence="3">Belongs to the metallo-dependent hydrolases superfamily. ATZ/TRZ family.</text>
</comment>
<feature type="region of interest" description="Disordered" evidence="12">
    <location>
        <begin position="481"/>
        <end position="500"/>
    </location>
</feature>
<comment type="caution">
    <text evidence="14">The sequence shown here is derived from an EMBL/GenBank/DDBJ whole genome shotgun (WGS) entry which is preliminary data.</text>
</comment>
<feature type="region of interest" description="Disordered" evidence="12">
    <location>
        <begin position="731"/>
        <end position="754"/>
    </location>
</feature>
<keyword evidence="6" id="KW-0378">Hydrolase</keyword>
<evidence type="ECO:0000256" key="2">
    <source>
        <dbReference type="ARBA" id="ARBA00004984"/>
    </source>
</evidence>
<evidence type="ECO:0000256" key="3">
    <source>
        <dbReference type="ARBA" id="ARBA00006745"/>
    </source>
</evidence>
<sequence>MPSADNLATIFYGPVINPTSLTSYSALPRCLLAVDALGNIDWIVEEVAPYELQNTLAAKGSPDANVVDLKDGEFLIPGFIDTHTHAPQVPNMGTGGQYQLLDWLQTLTFPMEAKFEDVEFARRTYESVVKRTINAGTTTCCYYGTLHLEATKILADIVHSLGQRAFVGKCNMNRESPSYYVEPSVDASVNATRDLITHIRALSQPTVAADQEPRVQPIVTPRFAISCTDDLLTELGSLIAEDPNLRIQTHISENPSEIDFTLSLFPSASTYAGVYDSFGLLRSNTILAHAVHLSEDEVDLIKARGSGISHCPTSNFNLSSGVAPIGRYLDKGLKVGLGTDVAGGFNISILNAVQNASIAAKVCSFQAQDSSTSQPASQDFANKALPIPTLLYLATAGGAAVCGLEKQVGSFAPGKSFDALLVSVREEVGNGGLWGLTGALSSHFSEAYSNAAYPHNVAGSSSLADFAGMKAVTHQEVPLPLPGPSEPHLPAASTTTASTSHSNHLKVNVDVGRILKTFHLQPAIDQLVHIFGDRQLALAAAMLYLKFGLTVRRVRIPTMVYSDHAKLIPGSIQVPAASLHMLSILCAQDPIPGFAAIAANHGKGVSNNVFLSPEGVMYARRLILKLNKNELRHRDPAAVERGTAALQRYMDDRQLLVDVGSAANQRPLSTAGTLPVPWKLASLRRSHPEAERHSLPAEHSVARPVVYGTSIQQSQGDRRKVNEGQVWEDCGARDPGTVQQHSTSTSANPFSGATPSYITSQTVTHATRSGEVDWSSGAAMNVSYGRYIPEGPQPSYTSSPLAGALVDSNARGSEFAGAAASSQGSSDTASWCTPSATMYDNIGHTPYGNAASADAMELGNTSKRESFLSMLYADDIPEAQSGHSAVTQAILGLRKHPVPLNPLWSLDTV</sequence>
<dbReference type="PANTHER" id="PTHR11271:SF6">
    <property type="entry name" value="GUANINE DEAMINASE"/>
    <property type="match status" value="1"/>
</dbReference>
<dbReference type="Gene3D" id="3.20.20.140">
    <property type="entry name" value="Metal-dependent hydrolases"/>
    <property type="match status" value="1"/>
</dbReference>